<accession>A0AAV5US20</accession>
<dbReference type="SUPFAM" id="SSF52374">
    <property type="entry name" value="Nucleotidylyl transferase"/>
    <property type="match status" value="1"/>
</dbReference>
<reference evidence="9" key="1">
    <citation type="submission" date="2023-10" db="EMBL/GenBank/DDBJ databases">
        <title>Genome assembly of Pristionchus species.</title>
        <authorList>
            <person name="Yoshida K."/>
            <person name="Sommer R.J."/>
        </authorList>
    </citation>
    <scope>NUCLEOTIDE SEQUENCE</scope>
    <source>
        <strain evidence="9">RS5133</strain>
    </source>
</reference>
<dbReference type="Proteomes" id="UP001432322">
    <property type="component" value="Unassembled WGS sequence"/>
</dbReference>
<dbReference type="GO" id="GO:0004515">
    <property type="term" value="F:nicotinate-nucleotide adenylyltransferase activity"/>
    <property type="evidence" value="ECO:0007669"/>
    <property type="project" value="UniProtKB-EC"/>
</dbReference>
<comment type="catalytic activity">
    <reaction evidence="7">
        <text>nicotinate beta-D-ribonucleotide + ATP + H(+) = deamido-NAD(+) + diphosphate</text>
        <dbReference type="Rhea" id="RHEA:22860"/>
        <dbReference type="ChEBI" id="CHEBI:15378"/>
        <dbReference type="ChEBI" id="CHEBI:30616"/>
        <dbReference type="ChEBI" id="CHEBI:33019"/>
        <dbReference type="ChEBI" id="CHEBI:57502"/>
        <dbReference type="ChEBI" id="CHEBI:58437"/>
        <dbReference type="EC" id="2.7.7.18"/>
    </reaction>
</comment>
<comment type="caution">
    <text evidence="9">The sequence shown here is derived from an EMBL/GenBank/DDBJ whole genome shotgun (WGS) entry which is preliminary data.</text>
</comment>
<dbReference type="InterPro" id="IPR051182">
    <property type="entry name" value="Euk_NMN_adenylyltrnsfrase"/>
</dbReference>
<evidence type="ECO:0000256" key="5">
    <source>
        <dbReference type="ARBA" id="ARBA00022840"/>
    </source>
</evidence>
<dbReference type="EC" id="2.7.7.1" evidence="7"/>
<evidence type="ECO:0000313" key="9">
    <source>
        <dbReference type="EMBL" id="GMT09027.1"/>
    </source>
</evidence>
<keyword evidence="10" id="KW-1185">Reference proteome</keyword>
<evidence type="ECO:0000256" key="7">
    <source>
        <dbReference type="RuleBase" id="RU362021"/>
    </source>
</evidence>
<name>A0AAV5US20_9BILA</name>
<dbReference type="NCBIfam" id="TIGR00482">
    <property type="entry name" value="nicotinate (nicotinamide) nucleotide adenylyltransferase"/>
    <property type="match status" value="1"/>
</dbReference>
<dbReference type="GO" id="GO:0000309">
    <property type="term" value="F:nicotinamide-nucleotide adenylyltransferase activity"/>
    <property type="evidence" value="ECO:0007669"/>
    <property type="project" value="UniProtKB-EC"/>
</dbReference>
<evidence type="ECO:0000256" key="6">
    <source>
        <dbReference type="ARBA" id="ARBA00023027"/>
    </source>
</evidence>
<dbReference type="EC" id="2.7.7.18" evidence="7"/>
<dbReference type="Gene3D" id="3.40.50.620">
    <property type="entry name" value="HUPs"/>
    <property type="match status" value="1"/>
</dbReference>
<keyword evidence="5 7" id="KW-0067">ATP-binding</keyword>
<comment type="catalytic activity">
    <reaction evidence="7">
        <text>beta-nicotinamide D-ribonucleotide + ATP + H(+) = diphosphate + NAD(+)</text>
        <dbReference type="Rhea" id="RHEA:21360"/>
        <dbReference type="ChEBI" id="CHEBI:14649"/>
        <dbReference type="ChEBI" id="CHEBI:15378"/>
        <dbReference type="ChEBI" id="CHEBI:30616"/>
        <dbReference type="ChEBI" id="CHEBI:33019"/>
        <dbReference type="ChEBI" id="CHEBI:57540"/>
        <dbReference type="EC" id="2.7.7.1"/>
    </reaction>
</comment>
<comment type="similarity">
    <text evidence="7">Belongs to the eukaryotic NMN adenylyltransferase family.</text>
</comment>
<evidence type="ECO:0000256" key="3">
    <source>
        <dbReference type="ARBA" id="ARBA00022695"/>
    </source>
</evidence>
<dbReference type="GO" id="GO:0009435">
    <property type="term" value="P:NAD+ biosynthetic process"/>
    <property type="evidence" value="ECO:0007669"/>
    <property type="project" value="InterPro"/>
</dbReference>
<feature type="domain" description="Cytidyltransferase-like" evidence="8">
    <location>
        <begin position="12"/>
        <end position="196"/>
    </location>
</feature>
<dbReference type="InterPro" id="IPR014729">
    <property type="entry name" value="Rossmann-like_a/b/a_fold"/>
</dbReference>
<gene>
    <name evidence="9" type="ORF">PFISCL1PPCAC_324</name>
</gene>
<dbReference type="GO" id="GO:0005524">
    <property type="term" value="F:ATP binding"/>
    <property type="evidence" value="ECO:0007669"/>
    <property type="project" value="UniProtKB-KW"/>
</dbReference>
<dbReference type="InterPro" id="IPR005248">
    <property type="entry name" value="NadD/NMNAT"/>
</dbReference>
<keyword evidence="3 7" id="KW-0548">Nucleotidyltransferase</keyword>
<proteinExistence type="inferred from homology"/>
<dbReference type="EMBL" id="BTSY01000001">
    <property type="protein sequence ID" value="GMT09027.1"/>
    <property type="molecule type" value="Genomic_DNA"/>
</dbReference>
<evidence type="ECO:0000259" key="8">
    <source>
        <dbReference type="Pfam" id="PF01467"/>
    </source>
</evidence>
<dbReference type="AlphaFoldDB" id="A0AAV5US20"/>
<dbReference type="Pfam" id="PF01467">
    <property type="entry name" value="CTP_transf_like"/>
    <property type="match status" value="1"/>
</dbReference>
<evidence type="ECO:0000256" key="2">
    <source>
        <dbReference type="ARBA" id="ARBA00022679"/>
    </source>
</evidence>
<keyword evidence="4 7" id="KW-0547">Nucleotide-binding</keyword>
<keyword evidence="6 7" id="KW-0520">NAD</keyword>
<keyword evidence="1 7" id="KW-0662">Pyridine nucleotide biosynthesis</keyword>
<evidence type="ECO:0000313" key="10">
    <source>
        <dbReference type="Proteomes" id="UP001432322"/>
    </source>
</evidence>
<evidence type="ECO:0000256" key="1">
    <source>
        <dbReference type="ARBA" id="ARBA00022642"/>
    </source>
</evidence>
<sequence>MGTTRRAVLLSCGSFNPPTLAHLRMMELAREHLQSLPLPYTVVEGIFSPVSSTYVHKPLAADNHRIAMLEKATESSGWMCVNDWETTRGEWTRTKEVLSHHLCSARIRHSDANLACFLVCGGDLVDSFKRLLPDGSKLWADEDVKAIVEQFGIVVINREGSDPSATLASLGHSTARCYTISDVACPNGVSSTLLRAALQEGRSVRYCTPDGVVDYILQHRLYSSCIKPVVNGVGEKTKEQNGAAASVSPSTEKIELSRSFENGDVCANGTP</sequence>
<keyword evidence="2 7" id="KW-0808">Transferase</keyword>
<organism evidence="9 10">
    <name type="scientific">Pristionchus fissidentatus</name>
    <dbReference type="NCBI Taxonomy" id="1538716"/>
    <lineage>
        <taxon>Eukaryota</taxon>
        <taxon>Metazoa</taxon>
        <taxon>Ecdysozoa</taxon>
        <taxon>Nematoda</taxon>
        <taxon>Chromadorea</taxon>
        <taxon>Rhabditida</taxon>
        <taxon>Rhabditina</taxon>
        <taxon>Diplogasteromorpha</taxon>
        <taxon>Diplogasteroidea</taxon>
        <taxon>Neodiplogasteridae</taxon>
        <taxon>Pristionchus</taxon>
    </lineage>
</organism>
<comment type="pathway">
    <text evidence="7">Cofactor biosynthesis; NAD(+) biosynthesis; NAD(+) from nicotinamide D-ribonucleotide: step 1/1.</text>
</comment>
<dbReference type="PANTHER" id="PTHR12039:SF0">
    <property type="entry name" value="NICOTINAMIDE-NUCLEOTIDE ADENYLYLTRANSFERASE"/>
    <property type="match status" value="1"/>
</dbReference>
<dbReference type="InterPro" id="IPR004821">
    <property type="entry name" value="Cyt_trans-like"/>
</dbReference>
<dbReference type="PANTHER" id="PTHR12039">
    <property type="entry name" value="NICOTINAMIDE MONONUCLEOTIDE ADENYLYLTRANSFERASE"/>
    <property type="match status" value="1"/>
</dbReference>
<protein>
    <recommendedName>
        <fullName evidence="7">Nicotinamide-nucleotide adenylyltransferase</fullName>
        <ecNumber evidence="7">2.7.7.1</ecNumber>
        <ecNumber evidence="7">2.7.7.18</ecNumber>
    </recommendedName>
</protein>
<evidence type="ECO:0000256" key="4">
    <source>
        <dbReference type="ARBA" id="ARBA00022741"/>
    </source>
</evidence>